<dbReference type="AlphaFoldDB" id="N1PVS1"/>
<sequence>MVKRIIVAVDGTWVNSDNGYVESDPSKPCLATPSNVTRLCRALEARSSDGIEQIVYYQGGLGTAGNWYSYNIGGYLGSGIDEAMRQAYGFICNNYEDGDEITLIGFSRGAFTARSVGGLLSSVGVLTKMGMDSFYPIFKDWENQNNKDYKSSYSTPDWTIQGRPKTFENGAYMKALAAAGLTRANVPVKAVAVFDTVGSLGIPDLHLAGFKLYTGSKSEYSFVNTQVAPNVEHAYQALALDERRGAFSPTVWESPRSNTDKHILKELKQTWFSGVHTSIGGGYKDTSIADITLAWMMEQLSKHLEFYRPYLGYQITQNQKFYEDKNTPQKGRGWGLGLIQDNSTGFLNMIQGTASRTPGEYHLTDPDTGNDLPERLRNTCEFIHPSVRYRMDKGTSLTTSADQKVGQHDYRSQALSSANWEYFAPGQEVVGAQIDPKWAKAAKWVKKDTKTYIVEDKINAEGYERILTDSWEGVNTFIGLRELLDGAGHHTSASGIFHPPTRTFT</sequence>
<dbReference type="OMA" id="EWIHESV"/>
<reference evidence="3" key="1">
    <citation type="journal article" date="2012" name="PLoS Genet.">
        <title>The genomes of the fungal plant pathogens Cladosporium fulvum and Dothistroma septosporum reveal adaptation to different hosts and lifestyles but also signatures of common ancestry.</title>
        <authorList>
            <person name="de Wit P.J.G.M."/>
            <person name="van der Burgt A."/>
            <person name="Oekmen B."/>
            <person name="Stergiopoulos I."/>
            <person name="Abd-Elsalam K.A."/>
            <person name="Aerts A.L."/>
            <person name="Bahkali A.H."/>
            <person name="Beenen H.G."/>
            <person name="Chettri P."/>
            <person name="Cox M.P."/>
            <person name="Datema E."/>
            <person name="de Vries R.P."/>
            <person name="Dhillon B."/>
            <person name="Ganley A.R."/>
            <person name="Griffiths S.A."/>
            <person name="Guo Y."/>
            <person name="Hamelin R.C."/>
            <person name="Henrissat B."/>
            <person name="Kabir M.S."/>
            <person name="Jashni M.K."/>
            <person name="Kema G."/>
            <person name="Klaubauf S."/>
            <person name="Lapidus A."/>
            <person name="Levasseur A."/>
            <person name="Lindquist E."/>
            <person name="Mehrabi R."/>
            <person name="Ohm R.A."/>
            <person name="Owen T.J."/>
            <person name="Salamov A."/>
            <person name="Schwelm A."/>
            <person name="Schijlen E."/>
            <person name="Sun H."/>
            <person name="van den Burg H.A."/>
            <person name="van Ham R.C.H.J."/>
            <person name="Zhang S."/>
            <person name="Goodwin S.B."/>
            <person name="Grigoriev I.V."/>
            <person name="Collemare J."/>
            <person name="Bradshaw R.E."/>
        </authorList>
    </citation>
    <scope>NUCLEOTIDE SEQUENCE [LARGE SCALE GENOMIC DNA]</scope>
    <source>
        <strain evidence="3">NZE10 / CBS 128990</strain>
    </source>
</reference>
<evidence type="ECO:0000259" key="1">
    <source>
        <dbReference type="Pfam" id="PF09994"/>
    </source>
</evidence>
<feature type="domain" description="T6SS Phospholipase effector Tle1-like catalytic" evidence="1">
    <location>
        <begin position="3"/>
        <end position="299"/>
    </location>
</feature>
<dbReference type="STRING" id="675120.N1PVS1"/>
<dbReference type="eggNOG" id="ENOG502QSYI">
    <property type="taxonomic scope" value="Eukaryota"/>
</dbReference>
<dbReference type="OrthoDB" id="3057168at2759"/>
<proteinExistence type="predicted"/>
<name>N1PVS1_DOTSN</name>
<keyword evidence="3" id="KW-1185">Reference proteome</keyword>
<dbReference type="SUPFAM" id="SSF53474">
    <property type="entry name" value="alpha/beta-Hydrolases"/>
    <property type="match status" value="1"/>
</dbReference>
<protein>
    <recommendedName>
        <fullName evidence="1">T6SS Phospholipase effector Tle1-like catalytic domain-containing protein</fullName>
    </recommendedName>
</protein>
<reference evidence="2 3" key="2">
    <citation type="journal article" date="2012" name="PLoS Pathog.">
        <title>Diverse lifestyles and strategies of plant pathogenesis encoded in the genomes of eighteen Dothideomycetes fungi.</title>
        <authorList>
            <person name="Ohm R.A."/>
            <person name="Feau N."/>
            <person name="Henrissat B."/>
            <person name="Schoch C.L."/>
            <person name="Horwitz B.A."/>
            <person name="Barry K.W."/>
            <person name="Condon B.J."/>
            <person name="Copeland A.C."/>
            <person name="Dhillon B."/>
            <person name="Glaser F."/>
            <person name="Hesse C.N."/>
            <person name="Kosti I."/>
            <person name="LaButti K."/>
            <person name="Lindquist E.A."/>
            <person name="Lucas S."/>
            <person name="Salamov A.A."/>
            <person name="Bradshaw R.E."/>
            <person name="Ciuffetti L."/>
            <person name="Hamelin R.C."/>
            <person name="Kema G.H.J."/>
            <person name="Lawrence C."/>
            <person name="Scott J.A."/>
            <person name="Spatafora J.W."/>
            <person name="Turgeon B.G."/>
            <person name="de Wit P.J.G.M."/>
            <person name="Zhong S."/>
            <person name="Goodwin S.B."/>
            <person name="Grigoriev I.V."/>
        </authorList>
    </citation>
    <scope>NUCLEOTIDE SEQUENCE [LARGE SCALE GENOMIC DNA]</scope>
    <source>
        <strain evidence="3">NZE10 / CBS 128990</strain>
    </source>
</reference>
<accession>N1PVS1</accession>
<gene>
    <name evidence="2" type="ORF">DOTSEDRAFT_165775</name>
</gene>
<dbReference type="Pfam" id="PF09994">
    <property type="entry name" value="T6SS_Tle1-like_cat"/>
    <property type="match status" value="1"/>
</dbReference>
<evidence type="ECO:0000313" key="2">
    <source>
        <dbReference type="EMBL" id="EME47033.1"/>
    </source>
</evidence>
<dbReference type="HOGENOM" id="CLU_005049_1_2_1"/>
<dbReference type="PANTHER" id="PTHR33840:SF1">
    <property type="entry name" value="TLE1 PHOSPHOLIPASE DOMAIN-CONTAINING PROTEIN"/>
    <property type="match status" value="1"/>
</dbReference>
<dbReference type="PANTHER" id="PTHR33840">
    <property type="match status" value="1"/>
</dbReference>
<dbReference type="InterPro" id="IPR029058">
    <property type="entry name" value="AB_hydrolase_fold"/>
</dbReference>
<dbReference type="Proteomes" id="UP000016933">
    <property type="component" value="Unassembled WGS sequence"/>
</dbReference>
<dbReference type="InterPro" id="IPR018712">
    <property type="entry name" value="Tle1-like_cat"/>
</dbReference>
<evidence type="ECO:0000313" key="3">
    <source>
        <dbReference type="Proteomes" id="UP000016933"/>
    </source>
</evidence>
<dbReference type="EMBL" id="KB446536">
    <property type="protein sequence ID" value="EME47033.1"/>
    <property type="molecule type" value="Genomic_DNA"/>
</dbReference>
<organism evidence="2 3">
    <name type="scientific">Dothistroma septosporum (strain NZE10 / CBS 128990)</name>
    <name type="common">Red band needle blight fungus</name>
    <name type="synonym">Mycosphaerella pini</name>
    <dbReference type="NCBI Taxonomy" id="675120"/>
    <lineage>
        <taxon>Eukaryota</taxon>
        <taxon>Fungi</taxon>
        <taxon>Dikarya</taxon>
        <taxon>Ascomycota</taxon>
        <taxon>Pezizomycotina</taxon>
        <taxon>Dothideomycetes</taxon>
        <taxon>Dothideomycetidae</taxon>
        <taxon>Mycosphaerellales</taxon>
        <taxon>Mycosphaerellaceae</taxon>
        <taxon>Dothistroma</taxon>
    </lineage>
</organism>